<accession>A0ACB1AGQ8</accession>
<gene>
    <name evidence="1" type="ORF">MENTE1834_LOCUS37993</name>
</gene>
<dbReference type="Proteomes" id="UP001497535">
    <property type="component" value="Unassembled WGS sequence"/>
</dbReference>
<evidence type="ECO:0000313" key="2">
    <source>
        <dbReference type="Proteomes" id="UP001497535"/>
    </source>
</evidence>
<comment type="caution">
    <text evidence="1">The sequence shown here is derived from an EMBL/GenBank/DDBJ whole genome shotgun (WGS) entry which is preliminary data.</text>
</comment>
<dbReference type="EMBL" id="CAVMJV010000081">
    <property type="protein sequence ID" value="CAK5090221.1"/>
    <property type="molecule type" value="Genomic_DNA"/>
</dbReference>
<evidence type="ECO:0000313" key="1">
    <source>
        <dbReference type="EMBL" id="CAK5090221.1"/>
    </source>
</evidence>
<keyword evidence="2" id="KW-1185">Reference proteome</keyword>
<name>A0ACB1AGQ8_MELEN</name>
<organism evidence="1 2">
    <name type="scientific">Meloidogyne enterolobii</name>
    <name type="common">Root-knot nematode worm</name>
    <name type="synonym">Meloidogyne mayaguensis</name>
    <dbReference type="NCBI Taxonomy" id="390850"/>
    <lineage>
        <taxon>Eukaryota</taxon>
        <taxon>Metazoa</taxon>
        <taxon>Ecdysozoa</taxon>
        <taxon>Nematoda</taxon>
        <taxon>Chromadorea</taxon>
        <taxon>Rhabditida</taxon>
        <taxon>Tylenchina</taxon>
        <taxon>Tylenchomorpha</taxon>
        <taxon>Tylenchoidea</taxon>
        <taxon>Meloidogynidae</taxon>
        <taxon>Meloidogyninae</taxon>
        <taxon>Meloidogyne</taxon>
    </lineage>
</organism>
<sequence length="61" mass="7399">MLLRLCLVKKYRLLFSLLMLLQNLMFPKECVILLIYPTMRLFVLLYFPKMDSVYLLVERAK</sequence>
<proteinExistence type="predicted"/>
<reference evidence="1" key="1">
    <citation type="submission" date="2023-11" db="EMBL/GenBank/DDBJ databases">
        <authorList>
            <person name="Poullet M."/>
        </authorList>
    </citation>
    <scope>NUCLEOTIDE SEQUENCE</scope>
    <source>
        <strain evidence="1">E1834</strain>
    </source>
</reference>
<protein>
    <submittedName>
        <fullName evidence="1">Uncharacterized protein</fullName>
    </submittedName>
</protein>